<accession>A0A2M7XP84</accession>
<gene>
    <name evidence="2" type="ORF">CO168_00100</name>
</gene>
<keyword evidence="1" id="KW-0812">Transmembrane</keyword>
<reference evidence="3" key="1">
    <citation type="submission" date="2017-09" db="EMBL/GenBank/DDBJ databases">
        <title>Depth-based differentiation of microbial function through sediment-hosted aquifers and enrichment of novel symbionts in the deep terrestrial subsurface.</title>
        <authorList>
            <person name="Probst A.J."/>
            <person name="Ladd B."/>
            <person name="Jarett J.K."/>
            <person name="Geller-Mcgrath D.E."/>
            <person name="Sieber C.M.K."/>
            <person name="Emerson J.B."/>
            <person name="Anantharaman K."/>
            <person name="Thomas B.C."/>
            <person name="Malmstrom R."/>
            <person name="Stieglmeier M."/>
            <person name="Klingl A."/>
            <person name="Woyke T."/>
            <person name="Ryan C.M."/>
            <person name="Banfield J.F."/>
        </authorList>
    </citation>
    <scope>NUCLEOTIDE SEQUENCE [LARGE SCALE GENOMIC DNA]</scope>
</reference>
<comment type="caution">
    <text evidence="2">The sequence shown here is derived from an EMBL/GenBank/DDBJ whole genome shotgun (WGS) entry which is preliminary data.</text>
</comment>
<keyword evidence="1" id="KW-1133">Transmembrane helix</keyword>
<name>A0A2M7XP84_9BACT</name>
<protein>
    <recommendedName>
        <fullName evidence="4">DedA family protein</fullName>
    </recommendedName>
</protein>
<feature type="transmembrane region" description="Helical" evidence="1">
    <location>
        <begin position="37"/>
        <end position="54"/>
    </location>
</feature>
<dbReference type="AlphaFoldDB" id="A0A2M7XP84"/>
<evidence type="ECO:0008006" key="4">
    <source>
        <dbReference type="Google" id="ProtNLM"/>
    </source>
</evidence>
<evidence type="ECO:0000313" key="3">
    <source>
        <dbReference type="Proteomes" id="UP000230518"/>
    </source>
</evidence>
<feature type="transmembrane region" description="Helical" evidence="1">
    <location>
        <begin position="6"/>
        <end position="30"/>
    </location>
</feature>
<dbReference type="Proteomes" id="UP000230518">
    <property type="component" value="Unassembled WGS sequence"/>
</dbReference>
<proteinExistence type="predicted"/>
<keyword evidence="1" id="KW-0472">Membrane</keyword>
<evidence type="ECO:0000313" key="2">
    <source>
        <dbReference type="EMBL" id="PJA51377.1"/>
    </source>
</evidence>
<organism evidence="2 3">
    <name type="scientific">Candidatus Shapirobacteria bacterium CG_4_9_14_3_um_filter_36_12</name>
    <dbReference type="NCBI Taxonomy" id="1974877"/>
    <lineage>
        <taxon>Bacteria</taxon>
        <taxon>Candidatus Shapironibacteriota</taxon>
    </lineage>
</organism>
<sequence length="63" mass="7184">MHGKFISYNFVGGLAWVMIFLMSGFFFGNIPFVKDNFCYVAVGIILVSVVPMGWEMRKGKDNR</sequence>
<dbReference type="EMBL" id="PFWO01000003">
    <property type="protein sequence ID" value="PJA51377.1"/>
    <property type="molecule type" value="Genomic_DNA"/>
</dbReference>
<evidence type="ECO:0000256" key="1">
    <source>
        <dbReference type="SAM" id="Phobius"/>
    </source>
</evidence>